<evidence type="ECO:0000313" key="3">
    <source>
        <dbReference type="EMBL" id="ACT58558.1"/>
    </source>
</evidence>
<dbReference type="HOGENOM" id="CLU_2142448_0_0_5"/>
<evidence type="ECO:0000256" key="1">
    <source>
        <dbReference type="SAM" id="MobiDB-lite"/>
    </source>
</evidence>
<accession>C6XQ41</accession>
<evidence type="ECO:0000313" key="4">
    <source>
        <dbReference type="Proteomes" id="UP000002745"/>
    </source>
</evidence>
<organism evidence="3 4">
    <name type="scientific">Hirschia baltica (strain ATCC 49814 / DSM 5838 / IFAM 1418)</name>
    <dbReference type="NCBI Taxonomy" id="582402"/>
    <lineage>
        <taxon>Bacteria</taxon>
        <taxon>Pseudomonadati</taxon>
        <taxon>Pseudomonadota</taxon>
        <taxon>Alphaproteobacteria</taxon>
        <taxon>Hyphomonadales</taxon>
        <taxon>Hyphomonadaceae</taxon>
        <taxon>Hirschia</taxon>
    </lineage>
</organism>
<feature type="compositionally biased region" description="Basic and acidic residues" evidence="1">
    <location>
        <begin position="17"/>
        <end position="45"/>
    </location>
</feature>
<sequence>MNDTTRRSDFDDIPLDGFKRDHDPFAKKLKPEKSQKIKPSDEKKEGFLPSNTPIPFWLDVVFFFMWCGAVGLSIVTAFFMADLFLGLVVFVGGGALLLLIRTALKRFLLARA</sequence>
<dbReference type="STRING" id="582402.Hbal_0864"/>
<keyword evidence="4" id="KW-1185">Reference proteome</keyword>
<dbReference type="AlphaFoldDB" id="C6XQ41"/>
<feature type="region of interest" description="Disordered" evidence="1">
    <location>
        <begin position="1"/>
        <end position="45"/>
    </location>
</feature>
<name>C6XQ41_HIRBI</name>
<dbReference type="KEGG" id="hba:Hbal_0864"/>
<keyword evidence="2" id="KW-0812">Transmembrane</keyword>
<evidence type="ECO:0000256" key="2">
    <source>
        <dbReference type="SAM" id="Phobius"/>
    </source>
</evidence>
<dbReference type="OrthoDB" id="9918064at2"/>
<dbReference type="Proteomes" id="UP000002745">
    <property type="component" value="Chromosome"/>
</dbReference>
<dbReference type="RefSeq" id="WP_015826708.1">
    <property type="nucleotide sequence ID" value="NC_012982.1"/>
</dbReference>
<proteinExistence type="predicted"/>
<keyword evidence="2" id="KW-1133">Transmembrane helix</keyword>
<protein>
    <submittedName>
        <fullName evidence="3">Uncharacterized protein</fullName>
    </submittedName>
</protein>
<gene>
    <name evidence="3" type="ordered locus">Hbal_0864</name>
</gene>
<feature type="transmembrane region" description="Helical" evidence="2">
    <location>
        <begin position="84"/>
        <end position="104"/>
    </location>
</feature>
<feature type="transmembrane region" description="Helical" evidence="2">
    <location>
        <begin position="56"/>
        <end position="78"/>
    </location>
</feature>
<keyword evidence="2" id="KW-0472">Membrane</keyword>
<dbReference type="EMBL" id="CP001678">
    <property type="protein sequence ID" value="ACT58558.1"/>
    <property type="molecule type" value="Genomic_DNA"/>
</dbReference>
<feature type="compositionally biased region" description="Basic and acidic residues" evidence="1">
    <location>
        <begin position="1"/>
        <end position="10"/>
    </location>
</feature>
<reference evidence="4" key="1">
    <citation type="journal article" date="2011" name="J. Bacteriol.">
        <title>Genome sequences of eight morphologically diverse alphaproteobacteria.</title>
        <authorList>
            <consortium name="US DOE Joint Genome Institute"/>
            <person name="Brown P.J."/>
            <person name="Kysela D.T."/>
            <person name="Buechlein A."/>
            <person name="Hemmerich C."/>
            <person name="Brun Y.V."/>
        </authorList>
    </citation>
    <scope>NUCLEOTIDE SEQUENCE [LARGE SCALE GENOMIC DNA]</scope>
    <source>
        <strain evidence="4">ATCC 49814 / DSM 5838 / IFAM 1418</strain>
    </source>
</reference>